<name>A0A7X3FRW3_9HYPH</name>
<feature type="transmembrane region" description="Helical" evidence="9">
    <location>
        <begin position="49"/>
        <end position="69"/>
    </location>
</feature>
<dbReference type="Pfam" id="PF07568">
    <property type="entry name" value="HisKA_2"/>
    <property type="match status" value="1"/>
</dbReference>
<dbReference type="Gene3D" id="3.30.565.10">
    <property type="entry name" value="Histidine kinase-like ATPase, C-terminal domain"/>
    <property type="match status" value="1"/>
</dbReference>
<dbReference type="GO" id="GO:0005524">
    <property type="term" value="F:ATP binding"/>
    <property type="evidence" value="ECO:0007669"/>
    <property type="project" value="UniProtKB-KW"/>
</dbReference>
<dbReference type="Pfam" id="PF05227">
    <property type="entry name" value="CHASE3"/>
    <property type="match status" value="1"/>
</dbReference>
<dbReference type="SUPFAM" id="SSF55874">
    <property type="entry name" value="ATPase domain of HSP90 chaperone/DNA topoisomerase II/histidine kinase"/>
    <property type="match status" value="1"/>
</dbReference>
<keyword evidence="9" id="KW-1133">Transmembrane helix</keyword>
<keyword evidence="7" id="KW-0067">ATP-binding</keyword>
<dbReference type="AlphaFoldDB" id="A0A7X3FRW3"/>
<dbReference type="InterPro" id="IPR011495">
    <property type="entry name" value="Sig_transdc_His_kin_sub2_dim/P"/>
</dbReference>
<evidence type="ECO:0000313" key="11">
    <source>
        <dbReference type="EMBL" id="MVS99614.1"/>
    </source>
</evidence>
<keyword evidence="6 11" id="KW-0418">Kinase</keyword>
<dbReference type="InterPro" id="IPR003594">
    <property type="entry name" value="HATPase_dom"/>
</dbReference>
<keyword evidence="3" id="KW-0597">Phosphoprotein</keyword>
<evidence type="ECO:0000313" key="12">
    <source>
        <dbReference type="Proteomes" id="UP000438106"/>
    </source>
</evidence>
<keyword evidence="8" id="KW-0175">Coiled coil</keyword>
<evidence type="ECO:0000259" key="10">
    <source>
        <dbReference type="PROSITE" id="PS50109"/>
    </source>
</evidence>
<dbReference type="EC" id="2.7.13.3" evidence="2"/>
<dbReference type="CDD" id="cd19410">
    <property type="entry name" value="HK9-like_sensor"/>
    <property type="match status" value="1"/>
</dbReference>
<evidence type="ECO:0000256" key="5">
    <source>
        <dbReference type="ARBA" id="ARBA00022741"/>
    </source>
</evidence>
<reference evidence="11 12" key="1">
    <citation type="submission" date="2019-12" db="EMBL/GenBank/DDBJ databases">
        <title>Devosia maris sp. nov., isolated from the deep seawater.</title>
        <authorList>
            <person name="Liu Y."/>
        </authorList>
    </citation>
    <scope>NUCLEOTIDE SEQUENCE [LARGE SCALE GENOMIC DNA]</scope>
    <source>
        <strain evidence="11 12">L53-10-65</strain>
    </source>
</reference>
<dbReference type="GO" id="GO:0004673">
    <property type="term" value="F:protein histidine kinase activity"/>
    <property type="evidence" value="ECO:0007669"/>
    <property type="project" value="UniProtKB-EC"/>
</dbReference>
<dbReference type="SMART" id="SM00387">
    <property type="entry name" value="HATPase_c"/>
    <property type="match status" value="1"/>
</dbReference>
<dbReference type="PANTHER" id="PTHR41523:SF8">
    <property type="entry name" value="ETHYLENE RESPONSE SENSOR PROTEIN"/>
    <property type="match status" value="1"/>
</dbReference>
<evidence type="ECO:0000256" key="3">
    <source>
        <dbReference type="ARBA" id="ARBA00022553"/>
    </source>
</evidence>
<evidence type="ECO:0000256" key="2">
    <source>
        <dbReference type="ARBA" id="ARBA00012438"/>
    </source>
</evidence>
<dbReference type="Pfam" id="PF02518">
    <property type="entry name" value="HATPase_c"/>
    <property type="match status" value="1"/>
</dbReference>
<feature type="transmembrane region" description="Helical" evidence="9">
    <location>
        <begin position="219"/>
        <end position="239"/>
    </location>
</feature>
<evidence type="ECO:0000256" key="7">
    <source>
        <dbReference type="ARBA" id="ARBA00022840"/>
    </source>
</evidence>
<keyword evidence="4" id="KW-0808">Transferase</keyword>
<evidence type="ECO:0000256" key="6">
    <source>
        <dbReference type="ARBA" id="ARBA00022777"/>
    </source>
</evidence>
<dbReference type="PROSITE" id="PS50109">
    <property type="entry name" value="HIS_KIN"/>
    <property type="match status" value="1"/>
</dbReference>
<feature type="domain" description="Histidine kinase" evidence="10">
    <location>
        <begin position="294"/>
        <end position="488"/>
    </location>
</feature>
<dbReference type="InterPro" id="IPR005467">
    <property type="entry name" value="His_kinase_dom"/>
</dbReference>
<keyword evidence="9" id="KW-0812">Transmembrane</keyword>
<evidence type="ECO:0000256" key="8">
    <source>
        <dbReference type="SAM" id="Coils"/>
    </source>
</evidence>
<keyword evidence="5" id="KW-0547">Nucleotide-binding</keyword>
<dbReference type="EMBL" id="WQRF01000003">
    <property type="protein sequence ID" value="MVS99614.1"/>
    <property type="molecule type" value="Genomic_DNA"/>
</dbReference>
<feature type="coiled-coil region" evidence="8">
    <location>
        <begin position="246"/>
        <end position="298"/>
    </location>
</feature>
<evidence type="ECO:0000256" key="4">
    <source>
        <dbReference type="ARBA" id="ARBA00022679"/>
    </source>
</evidence>
<comment type="caution">
    <text evidence="11">The sequence shown here is derived from an EMBL/GenBank/DDBJ whole genome shotgun (WGS) entry which is preliminary data.</text>
</comment>
<organism evidence="11 12">
    <name type="scientific">Devosia marina</name>
    <dbReference type="NCBI Taxonomy" id="2683198"/>
    <lineage>
        <taxon>Bacteria</taxon>
        <taxon>Pseudomonadati</taxon>
        <taxon>Pseudomonadota</taxon>
        <taxon>Alphaproteobacteria</taxon>
        <taxon>Hyphomicrobiales</taxon>
        <taxon>Devosiaceae</taxon>
        <taxon>Devosia</taxon>
    </lineage>
</organism>
<proteinExistence type="predicted"/>
<dbReference type="Proteomes" id="UP000438106">
    <property type="component" value="Unassembled WGS sequence"/>
</dbReference>
<dbReference type="PANTHER" id="PTHR41523">
    <property type="entry name" value="TWO-COMPONENT SYSTEM SENSOR PROTEIN"/>
    <property type="match status" value="1"/>
</dbReference>
<comment type="catalytic activity">
    <reaction evidence="1">
        <text>ATP + protein L-histidine = ADP + protein N-phospho-L-histidine.</text>
        <dbReference type="EC" id="2.7.13.3"/>
    </reaction>
</comment>
<protein>
    <recommendedName>
        <fullName evidence="2">histidine kinase</fullName>
        <ecNumber evidence="2">2.7.13.3</ecNumber>
    </recommendedName>
</protein>
<evidence type="ECO:0000256" key="9">
    <source>
        <dbReference type="SAM" id="Phobius"/>
    </source>
</evidence>
<accession>A0A7X3FRW3</accession>
<sequence length="499" mass="54154">MSASLLPSLESIARAQRPHPSQEQEMSVLVDGLKSVEGPHLVRRGTRRLAVWVSLGLVCLAAVAALMLMQGIDRQLNDINKTYAVRNAARELTHALSQAEASQRGFLLTADPQFLQPYREAVSSLDRRVAALMDMTTDDRGQSDRVASITGDISSKMAEMNRTVELVSTRRSEEAQTLTETGMGARLMAEVSATLEEFIAEEDAKLADRNQQIDQTRTGLVAALIAALAAAAILAYALLMRTQKQVSALAQRHRGLLSQNEALEEEVAERTRDIEEARAHAERERQRVEALLQDTNHRIGNSLATVSSLLALQVMRTQSDDVRAALEAARLRVHAVASAHRRLRLGDDLETARADEFLAAVLEDLAETQTDGGRIAVHGELSPIEVSARDATTLGILVGELVTNALKYAFPDARSGTITVTLAPDDEDVPMLRVKDDGVGMREGDDATESGLGSVIVRQLSGQFGGEPHYAPADGGGLEVRVRLPELGRTRTTTKDDIL</sequence>
<keyword evidence="12" id="KW-1185">Reference proteome</keyword>
<keyword evidence="9" id="KW-0472">Membrane</keyword>
<gene>
    <name evidence="11" type="ORF">GO014_11330</name>
</gene>
<dbReference type="InterPro" id="IPR007891">
    <property type="entry name" value="CHASE3"/>
</dbReference>
<evidence type="ECO:0000256" key="1">
    <source>
        <dbReference type="ARBA" id="ARBA00000085"/>
    </source>
</evidence>
<dbReference type="InterPro" id="IPR036890">
    <property type="entry name" value="HATPase_C_sf"/>
</dbReference>